<keyword evidence="3" id="KW-1185">Reference proteome</keyword>
<protein>
    <submittedName>
        <fullName evidence="2">Uncharacterized protein LOC125892564</fullName>
    </submittedName>
</protein>
<organism evidence="2 3">
    <name type="scientific">Xyrichtys novacula</name>
    <name type="common">Pearly razorfish</name>
    <name type="synonym">Hemipteronotus novacula</name>
    <dbReference type="NCBI Taxonomy" id="13765"/>
    <lineage>
        <taxon>Eukaryota</taxon>
        <taxon>Metazoa</taxon>
        <taxon>Chordata</taxon>
        <taxon>Craniata</taxon>
        <taxon>Vertebrata</taxon>
        <taxon>Euteleostomi</taxon>
        <taxon>Actinopterygii</taxon>
        <taxon>Neopterygii</taxon>
        <taxon>Teleostei</taxon>
        <taxon>Neoteleostei</taxon>
        <taxon>Acanthomorphata</taxon>
        <taxon>Eupercaria</taxon>
        <taxon>Labriformes</taxon>
        <taxon>Labridae</taxon>
        <taxon>Xyrichtys</taxon>
    </lineage>
</organism>
<evidence type="ECO:0000313" key="2">
    <source>
        <dbReference type="EMBL" id="CAJ1052103.1"/>
    </source>
</evidence>
<feature type="signal peptide" evidence="1">
    <location>
        <begin position="1"/>
        <end position="19"/>
    </location>
</feature>
<dbReference type="AlphaFoldDB" id="A0AAV1EUB9"/>
<evidence type="ECO:0000256" key="1">
    <source>
        <dbReference type="SAM" id="SignalP"/>
    </source>
</evidence>
<gene>
    <name evidence="2" type="ORF">XNOV1_A000381</name>
</gene>
<accession>A0AAV1EUB9</accession>
<dbReference type="EMBL" id="OY660865">
    <property type="protein sequence ID" value="CAJ1052103.1"/>
    <property type="molecule type" value="Genomic_DNA"/>
</dbReference>
<feature type="chain" id="PRO_5043370661" evidence="1">
    <location>
        <begin position="20"/>
        <end position="201"/>
    </location>
</feature>
<dbReference type="Proteomes" id="UP001178508">
    <property type="component" value="Chromosome 2"/>
</dbReference>
<name>A0AAV1EUB9_XYRNO</name>
<keyword evidence="1" id="KW-0732">Signal</keyword>
<evidence type="ECO:0000313" key="3">
    <source>
        <dbReference type="Proteomes" id="UP001178508"/>
    </source>
</evidence>
<reference evidence="2" key="1">
    <citation type="submission" date="2023-08" db="EMBL/GenBank/DDBJ databases">
        <authorList>
            <person name="Alioto T."/>
            <person name="Alioto T."/>
            <person name="Gomez Garrido J."/>
        </authorList>
    </citation>
    <scope>NUCLEOTIDE SEQUENCE</scope>
</reference>
<proteinExistence type="predicted"/>
<sequence>MAGGLMLVFLMSFAPPKLTVNPAVITETDSVTLNCQPPSSVSQSKCYFRMKRGGPAKTLSCLQNLSGAELLKMTNKISPAEFNVTCFYLYGSVSPDSEITSIIVLSTLPPTLSVNPAVITETDSVTLNCQPPSSVSQSKCYFRMKRGGTAKTLSCLQNLSGAELLKMTNKISPAEFNVTCFYLYGSVSPESEISSIIVRSE</sequence>